<dbReference type="Gene3D" id="3.30.70.580">
    <property type="entry name" value="Pseudouridine synthase I, catalytic domain, N-terminal subdomain"/>
    <property type="match status" value="1"/>
</dbReference>
<dbReference type="InterPro" id="IPR020094">
    <property type="entry name" value="TruA/RsuA/RluB/E/F_N"/>
</dbReference>
<dbReference type="InterPro" id="IPR020103">
    <property type="entry name" value="PsdUridine_synth_cat_dom_sf"/>
</dbReference>
<keyword evidence="3" id="KW-1185">Reference proteome</keyword>
<evidence type="ECO:0008006" key="4">
    <source>
        <dbReference type="Google" id="ProtNLM"/>
    </source>
</evidence>
<proteinExistence type="predicted"/>
<dbReference type="Proteomes" id="UP001642360">
    <property type="component" value="Unassembled WGS sequence"/>
</dbReference>
<dbReference type="EMBL" id="CAUOFW020003391">
    <property type="protein sequence ID" value="CAK9159700.1"/>
    <property type="molecule type" value="Genomic_DNA"/>
</dbReference>
<keyword evidence="1" id="KW-0413">Isomerase</keyword>
<dbReference type="GO" id="GO:0016853">
    <property type="term" value="F:isomerase activity"/>
    <property type="evidence" value="ECO:0007669"/>
    <property type="project" value="UniProtKB-KW"/>
</dbReference>
<reference evidence="2 3" key="1">
    <citation type="submission" date="2024-02" db="EMBL/GenBank/DDBJ databases">
        <authorList>
            <person name="Vignale AGUSTIN F."/>
            <person name="Sosa J E."/>
            <person name="Modenutti C."/>
        </authorList>
    </citation>
    <scope>NUCLEOTIDE SEQUENCE [LARGE SCALE GENOMIC DNA]</scope>
</reference>
<dbReference type="PANTHER" id="PTHR11142:SF10">
    <property type="entry name" value="TRNA PSEUDOURIDINE SYNTHASE"/>
    <property type="match status" value="1"/>
</dbReference>
<evidence type="ECO:0000256" key="1">
    <source>
        <dbReference type="ARBA" id="ARBA00023235"/>
    </source>
</evidence>
<evidence type="ECO:0000313" key="3">
    <source>
        <dbReference type="Proteomes" id="UP001642360"/>
    </source>
</evidence>
<name>A0ABC8SS21_9AQUA</name>
<dbReference type="PANTHER" id="PTHR11142">
    <property type="entry name" value="PSEUDOURIDYLATE SYNTHASE"/>
    <property type="match status" value="1"/>
</dbReference>
<comment type="caution">
    <text evidence="2">The sequence shown here is derived from an EMBL/GenBank/DDBJ whole genome shotgun (WGS) entry which is preliminary data.</text>
</comment>
<evidence type="ECO:0000313" key="2">
    <source>
        <dbReference type="EMBL" id="CAK9159700.1"/>
    </source>
</evidence>
<organism evidence="2 3">
    <name type="scientific">Ilex paraguariensis</name>
    <name type="common">yerba mate</name>
    <dbReference type="NCBI Taxonomy" id="185542"/>
    <lineage>
        <taxon>Eukaryota</taxon>
        <taxon>Viridiplantae</taxon>
        <taxon>Streptophyta</taxon>
        <taxon>Embryophyta</taxon>
        <taxon>Tracheophyta</taxon>
        <taxon>Spermatophyta</taxon>
        <taxon>Magnoliopsida</taxon>
        <taxon>eudicotyledons</taxon>
        <taxon>Gunneridae</taxon>
        <taxon>Pentapetalae</taxon>
        <taxon>asterids</taxon>
        <taxon>campanulids</taxon>
        <taxon>Aquifoliales</taxon>
        <taxon>Aquifoliaceae</taxon>
        <taxon>Ilex</taxon>
    </lineage>
</organism>
<protein>
    <recommendedName>
        <fullName evidence="4">tRNA pseudouridine synthase</fullName>
    </recommendedName>
</protein>
<dbReference type="InterPro" id="IPR001406">
    <property type="entry name" value="PsdUridine_synth_TruA"/>
</dbReference>
<accession>A0ABC8SS21</accession>
<dbReference type="AlphaFoldDB" id="A0ABC8SS21"/>
<dbReference type="SUPFAM" id="SSF55120">
    <property type="entry name" value="Pseudouridine synthase"/>
    <property type="match status" value="1"/>
</dbReference>
<gene>
    <name evidence="2" type="ORF">ILEXP_LOCUS28402</name>
</gene>
<sequence>MIKYPRVTQIPRYLMERQTQNKVYAYYDHTDASKYSRWTTKECYQFMSARPWQQVLDYYSDLVRGQVSLSALFGIETHPIDDDADIVEASDESGLVSVPTKNKTGKWARVTFKIVLSYYGGSFGGWQRQPGLNTVQSLVERSLGEFVDENKAQLLKDKGLPVEGCAAVAGRTDKGVTAWQQVCSFYTWRQDVKARDIEYAINSAAPGKLRVISVAEVSRVFHPNFAAKWRRYLYIFPFCDGEEGERSSQNEEAFEDIDCVKTNDGQRNEFSGHIREEDVENLLENDKHKPELPKQLSKFRVSKVNQLLRQLEGKLLSYKMFARDTKASRNTCNLMHMPVSTRFWSNVTVVHQRSVLSSMLAPPKPLCHVLQRMESIQRQCVLSWLRTASYVRWFVSLWQHP</sequence>